<evidence type="ECO:0000256" key="1">
    <source>
        <dbReference type="ARBA" id="ARBA00006484"/>
    </source>
</evidence>
<dbReference type="PANTHER" id="PTHR24321:SF12">
    <property type="entry name" value="SHORT-CHAIN DEHYDROGENASE_REDUCTASE FAMILY, PUTATIVE (AFU_ORTHOLOGUE AFUA_5G14340)-RELATED"/>
    <property type="match status" value="1"/>
</dbReference>
<evidence type="ECO:0000313" key="4">
    <source>
        <dbReference type="EMBL" id="KAF9744650.1"/>
    </source>
</evidence>
<dbReference type="Gene3D" id="3.40.50.720">
    <property type="entry name" value="NAD(P)-binding Rossmann-like Domain"/>
    <property type="match status" value="1"/>
</dbReference>
<dbReference type="CDD" id="cd05233">
    <property type="entry name" value="SDR_c"/>
    <property type="match status" value="1"/>
</dbReference>
<dbReference type="AlphaFoldDB" id="A0A8H7K249"/>
<dbReference type="PROSITE" id="PS00061">
    <property type="entry name" value="ADH_SHORT"/>
    <property type="match status" value="1"/>
</dbReference>
<dbReference type="EMBL" id="JADCTT010000014">
    <property type="protein sequence ID" value="KAF9744650.1"/>
    <property type="molecule type" value="Genomic_DNA"/>
</dbReference>
<dbReference type="SUPFAM" id="SSF51735">
    <property type="entry name" value="NAD(P)-binding Rossmann-fold domains"/>
    <property type="match status" value="1"/>
</dbReference>
<dbReference type="InterPro" id="IPR020904">
    <property type="entry name" value="Sc_DH/Rdtase_CS"/>
</dbReference>
<organism evidence="4 5">
    <name type="scientific">Bionectria ochroleuca</name>
    <name type="common">Gliocladium roseum</name>
    <dbReference type="NCBI Taxonomy" id="29856"/>
    <lineage>
        <taxon>Eukaryota</taxon>
        <taxon>Fungi</taxon>
        <taxon>Dikarya</taxon>
        <taxon>Ascomycota</taxon>
        <taxon>Pezizomycotina</taxon>
        <taxon>Sordariomycetes</taxon>
        <taxon>Hypocreomycetidae</taxon>
        <taxon>Hypocreales</taxon>
        <taxon>Bionectriaceae</taxon>
        <taxon>Clonostachys</taxon>
    </lineage>
</organism>
<proteinExistence type="inferred from homology"/>
<gene>
    <name evidence="4" type="ORF">IM811_005431</name>
</gene>
<accession>A0A8H7K249</accession>
<dbReference type="Proteomes" id="UP000616885">
    <property type="component" value="Unassembled WGS sequence"/>
</dbReference>
<sequence length="274" mass="28703">MDTTGYAFVTGGASGIAKAVCVALAKSGARGILVADINLKGADQTVKDCQASSKNADFHAEAIEMDVTVENSVKAAIQRMLKVFGRIDYCINGAGILAEYASVNDASLESFRRTIDINVQGTFLVLRAAATAMASQKSILIDPTLPQRGLTRGSIVTLGSIASFIALPKGAPYVAAKHAVAGLTKSAAMDNIANNIRVNCVCPSFVDTTMMRGLFELAPSMKQTMENGLPMGRLALPEEVADLILFLCSPRSSYINGGIFTVDGALTIGPHANV</sequence>
<evidence type="ECO:0000313" key="5">
    <source>
        <dbReference type="Proteomes" id="UP000616885"/>
    </source>
</evidence>
<dbReference type="PRINTS" id="PR00080">
    <property type="entry name" value="SDRFAMILY"/>
</dbReference>
<comment type="similarity">
    <text evidence="1">Belongs to the short-chain dehydrogenases/reductases (SDR) family.</text>
</comment>
<name>A0A8H7K249_BIOOC</name>
<reference evidence="4" key="1">
    <citation type="submission" date="2020-10" db="EMBL/GenBank/DDBJ databases">
        <title>High-Quality Genome Resource of Clonostachys rosea strain S41 by Oxford Nanopore Long-Read Sequencing.</title>
        <authorList>
            <person name="Wang H."/>
        </authorList>
    </citation>
    <scope>NUCLEOTIDE SEQUENCE</scope>
    <source>
        <strain evidence="4">S41</strain>
    </source>
</reference>
<protein>
    <submittedName>
        <fullName evidence="4">Uncharacterized protein</fullName>
    </submittedName>
</protein>
<dbReference type="InterPro" id="IPR036291">
    <property type="entry name" value="NAD(P)-bd_dom_sf"/>
</dbReference>
<dbReference type="FunFam" id="3.40.50.720:FF:000084">
    <property type="entry name" value="Short-chain dehydrogenase reductase"/>
    <property type="match status" value="1"/>
</dbReference>
<evidence type="ECO:0000256" key="3">
    <source>
        <dbReference type="ARBA" id="ARBA00023002"/>
    </source>
</evidence>
<keyword evidence="3" id="KW-0560">Oxidoreductase</keyword>
<dbReference type="GO" id="GO:0016491">
    <property type="term" value="F:oxidoreductase activity"/>
    <property type="evidence" value="ECO:0007669"/>
    <property type="project" value="UniProtKB-KW"/>
</dbReference>
<dbReference type="InterPro" id="IPR002347">
    <property type="entry name" value="SDR_fam"/>
</dbReference>
<dbReference type="Pfam" id="PF13561">
    <property type="entry name" value="adh_short_C2"/>
    <property type="match status" value="1"/>
</dbReference>
<dbReference type="PRINTS" id="PR00081">
    <property type="entry name" value="GDHRDH"/>
</dbReference>
<dbReference type="PANTHER" id="PTHR24321">
    <property type="entry name" value="DEHYDROGENASES, SHORT CHAIN"/>
    <property type="match status" value="1"/>
</dbReference>
<keyword evidence="2" id="KW-0521">NADP</keyword>
<comment type="caution">
    <text evidence="4">The sequence shown here is derived from an EMBL/GenBank/DDBJ whole genome shotgun (WGS) entry which is preliminary data.</text>
</comment>
<evidence type="ECO:0000256" key="2">
    <source>
        <dbReference type="ARBA" id="ARBA00022857"/>
    </source>
</evidence>